<dbReference type="OrthoDB" id="270167at2759"/>
<dbReference type="AlphaFoldDB" id="A0A1G4BHT4"/>
<dbReference type="STRING" id="1209926.A0A1G4BHT4"/>
<dbReference type="InterPro" id="IPR052895">
    <property type="entry name" value="HetReg/Transcr_Mod"/>
</dbReference>
<organism evidence="2 3">
    <name type="scientific">Colletotrichum orchidophilum</name>
    <dbReference type="NCBI Taxonomy" id="1209926"/>
    <lineage>
        <taxon>Eukaryota</taxon>
        <taxon>Fungi</taxon>
        <taxon>Dikarya</taxon>
        <taxon>Ascomycota</taxon>
        <taxon>Pezizomycotina</taxon>
        <taxon>Sordariomycetes</taxon>
        <taxon>Hypocreomycetidae</taxon>
        <taxon>Glomerellales</taxon>
        <taxon>Glomerellaceae</taxon>
        <taxon>Colletotrichum</taxon>
    </lineage>
</organism>
<name>A0A1G4BHT4_9PEZI</name>
<reference evidence="2 3" key="1">
    <citation type="submission" date="2016-09" db="EMBL/GenBank/DDBJ databases">
        <authorList>
            <person name="Capua I."/>
            <person name="De Benedictis P."/>
            <person name="Joannis T."/>
            <person name="Lombin L.H."/>
            <person name="Cattoli G."/>
        </authorList>
    </citation>
    <scope>NUCLEOTIDE SEQUENCE [LARGE SCALE GENOMIC DNA]</scope>
    <source>
        <strain evidence="2 3">IMI 309357</strain>
    </source>
</reference>
<accession>A0A1G4BHT4</accession>
<proteinExistence type="predicted"/>
<keyword evidence="3" id="KW-1185">Reference proteome</keyword>
<evidence type="ECO:0000259" key="1">
    <source>
        <dbReference type="Pfam" id="PF06985"/>
    </source>
</evidence>
<dbReference type="EMBL" id="MJBS01000023">
    <property type="protein sequence ID" value="OHF00893.1"/>
    <property type="molecule type" value="Genomic_DNA"/>
</dbReference>
<protein>
    <recommendedName>
        <fullName evidence="1">Heterokaryon incompatibility domain-containing protein</fullName>
    </recommendedName>
</protein>
<evidence type="ECO:0000313" key="2">
    <source>
        <dbReference type="EMBL" id="OHF00893.1"/>
    </source>
</evidence>
<dbReference type="Proteomes" id="UP000176998">
    <property type="component" value="Unassembled WGS sequence"/>
</dbReference>
<evidence type="ECO:0000313" key="3">
    <source>
        <dbReference type="Proteomes" id="UP000176998"/>
    </source>
</evidence>
<gene>
    <name evidence="2" type="ORF">CORC01_03721</name>
</gene>
<dbReference type="GeneID" id="34556880"/>
<dbReference type="PANTHER" id="PTHR24148">
    <property type="entry name" value="ANKYRIN REPEAT DOMAIN-CONTAINING PROTEIN 39 HOMOLOG-RELATED"/>
    <property type="match status" value="1"/>
</dbReference>
<dbReference type="RefSeq" id="XP_022478035.1">
    <property type="nucleotide sequence ID" value="XM_022615370.1"/>
</dbReference>
<feature type="domain" description="Heterokaryon incompatibility" evidence="1">
    <location>
        <begin position="105"/>
        <end position="247"/>
    </location>
</feature>
<dbReference type="InterPro" id="IPR010730">
    <property type="entry name" value="HET"/>
</dbReference>
<dbReference type="Pfam" id="PF06985">
    <property type="entry name" value="HET"/>
    <property type="match status" value="1"/>
</dbReference>
<dbReference type="PANTHER" id="PTHR24148:SF73">
    <property type="entry name" value="HET DOMAIN PROTEIN (AFU_ORTHOLOGUE AFUA_8G01020)"/>
    <property type="match status" value="1"/>
</dbReference>
<sequence length="698" mass="78629">MPGLIEYCPEQAEDILKVEQISEDLFKLSLTRENKLNLFSESIGSLDSSRDEADLILGNLQAWSAEAAERFQRRTSDVILDTAFRLLCSSPTGIPFDSRFVIRQFLAISYSWQNPDWPGTPHSVPEPGGVWPVGKRFANAIFELRGHPREGIWIDQVCINQSDEFEQQRAIASMDVVYKSCRKLVVLLEDVELTNDEAEMFDLYDGYRSPYALERGPTDDREASHLISLYDKVAAARWWQRSWCYHEFVVAEPWSDKRHQRVHNTVFILGLGEDRTVTVEWTTLHAILATITVQLGHKTERSTHLNPILSGFANRTSPRFDNPERKVGEIRSSFMAKFNAIAQTGCLMPGDRLSVCLNLIGLGLAFFRSEEPTIDEVYYLAVLLALAAGEKMPLAFTNMDPLTFRGKGSWLARPVTAADTTLDKFTLGGIKGIHAVTFNRIEIDLVFFNRGVLWVSDTELQRTYTVFPGVIRNTPPPLKAQVKMPSFQPEEEMDTPRRRFLAAAVSGGPCLVRRLWAQLDREVVQWNYNTGIFADFIVNENLRPNAEDFLMAFSPSGQTGVGNDDHLTVEVAMAFLTWITDPRSIYWISTLALRIPCTGNGKDALLTGFSFTKNFRASDIDTRMRVAVPTDLLQEDCAWMRAWLLVPVDGDDSKGAWKVAGKTLLLGEPDLMAELKQMEDSGHSDPIMSLQTRQVIAG</sequence>
<comment type="caution">
    <text evidence="2">The sequence shown here is derived from an EMBL/GenBank/DDBJ whole genome shotgun (WGS) entry which is preliminary data.</text>
</comment>